<keyword evidence="1" id="KW-0732">Signal</keyword>
<gene>
    <name evidence="2" type="ORF">E8A74_46295</name>
</gene>
<evidence type="ECO:0000313" key="3">
    <source>
        <dbReference type="Proteomes" id="UP000309215"/>
    </source>
</evidence>
<feature type="signal peptide" evidence="1">
    <location>
        <begin position="1"/>
        <end position="27"/>
    </location>
</feature>
<sequence length="337" mass="36541">MSHPRRILSGPLSALAVVVLVACGGSAPPGGASTPAEASAASPFGLHSMARFHLRGASSGPLDGLSLGMRLEDAWARASALRSAFRVEMEASAYEALRRRVPELGEGSGGGNRFWTTRGRSATRTIVDGVGYELRFDHTARLWAVHLRLPKESARDAAVAGWGPPAIDERYRVWLDEATGTQAAAVDCYKDDVPAGCVIELSPFQSVEKTLAEIFPDEATLVGRTEESLPFGDGIHWDFVRYYLVPNPAELWRPLEVQFDKAAPRRVVAYRTIFSYVYAVSRRDAILASIQAAVPDLARIEAPTMAGTCWAGSRKGTRVEVCENHTSFLITVGAWTL</sequence>
<dbReference type="PROSITE" id="PS51257">
    <property type="entry name" value="PROKAR_LIPOPROTEIN"/>
    <property type="match status" value="1"/>
</dbReference>
<dbReference type="Proteomes" id="UP000309215">
    <property type="component" value="Unassembled WGS sequence"/>
</dbReference>
<keyword evidence="3" id="KW-1185">Reference proteome</keyword>
<dbReference type="EMBL" id="SSMQ01000092">
    <property type="protein sequence ID" value="TKC95849.1"/>
    <property type="molecule type" value="Genomic_DNA"/>
</dbReference>
<name>A0A4U1IP77_9BACT</name>
<organism evidence="2 3">
    <name type="scientific">Polyangium fumosum</name>
    <dbReference type="NCBI Taxonomy" id="889272"/>
    <lineage>
        <taxon>Bacteria</taxon>
        <taxon>Pseudomonadati</taxon>
        <taxon>Myxococcota</taxon>
        <taxon>Polyangia</taxon>
        <taxon>Polyangiales</taxon>
        <taxon>Polyangiaceae</taxon>
        <taxon>Polyangium</taxon>
    </lineage>
</organism>
<protein>
    <recommendedName>
        <fullName evidence="4">DUF3047 domain-containing protein</fullName>
    </recommendedName>
</protein>
<evidence type="ECO:0008006" key="4">
    <source>
        <dbReference type="Google" id="ProtNLM"/>
    </source>
</evidence>
<proteinExistence type="predicted"/>
<dbReference type="AlphaFoldDB" id="A0A4U1IP77"/>
<reference evidence="2 3" key="1">
    <citation type="submission" date="2019-04" db="EMBL/GenBank/DDBJ databases">
        <authorList>
            <person name="Li Y."/>
            <person name="Wang J."/>
        </authorList>
    </citation>
    <scope>NUCLEOTIDE SEQUENCE [LARGE SCALE GENOMIC DNA]</scope>
    <source>
        <strain evidence="2 3">DSM 14668</strain>
    </source>
</reference>
<feature type="chain" id="PRO_5020558138" description="DUF3047 domain-containing protein" evidence="1">
    <location>
        <begin position="28"/>
        <end position="337"/>
    </location>
</feature>
<dbReference type="RefSeq" id="WP_136935589.1">
    <property type="nucleotide sequence ID" value="NZ_SSMQ01000092.1"/>
</dbReference>
<evidence type="ECO:0000256" key="1">
    <source>
        <dbReference type="SAM" id="SignalP"/>
    </source>
</evidence>
<accession>A0A4U1IP77</accession>
<comment type="caution">
    <text evidence="2">The sequence shown here is derived from an EMBL/GenBank/DDBJ whole genome shotgun (WGS) entry which is preliminary data.</text>
</comment>
<evidence type="ECO:0000313" key="2">
    <source>
        <dbReference type="EMBL" id="TKC95849.1"/>
    </source>
</evidence>